<organism evidence="2 3">
    <name type="scientific">Pendulispora brunnea</name>
    <dbReference type="NCBI Taxonomy" id="2905690"/>
    <lineage>
        <taxon>Bacteria</taxon>
        <taxon>Pseudomonadati</taxon>
        <taxon>Myxococcota</taxon>
        <taxon>Myxococcia</taxon>
        <taxon>Myxococcales</taxon>
        <taxon>Sorangiineae</taxon>
        <taxon>Pendulisporaceae</taxon>
        <taxon>Pendulispora</taxon>
    </lineage>
</organism>
<keyword evidence="1" id="KW-0732">Signal</keyword>
<dbReference type="PROSITE" id="PS51257">
    <property type="entry name" value="PROKAR_LIPOPROTEIN"/>
    <property type="match status" value="1"/>
</dbReference>
<gene>
    <name evidence="2" type="ORF">LZC95_18705</name>
</gene>
<dbReference type="EMBL" id="CP089982">
    <property type="protein sequence ID" value="WXA98843.1"/>
    <property type="molecule type" value="Genomic_DNA"/>
</dbReference>
<dbReference type="Proteomes" id="UP001379533">
    <property type="component" value="Chromosome"/>
</dbReference>
<name>A0ABZ2KNC3_9BACT</name>
<feature type="signal peptide" evidence="1">
    <location>
        <begin position="1"/>
        <end position="26"/>
    </location>
</feature>
<evidence type="ECO:0000313" key="3">
    <source>
        <dbReference type="Proteomes" id="UP001379533"/>
    </source>
</evidence>
<sequence length="239" mass="25939">MSRTYRWKLALSAILFGGIAVFSTQGCTVTTSNDPIDGGDWEPWDGRDAGNGNFRATCEGCAFDWCRQQWAVCQDDTNCHNIYTCSLACDKFNDPTQYNQCTQSCYDQYPAGKTNYRNLAVCNQYYSCANTCKSLCNDTADYCNAPAPTVDAGTTPPPPPAPQTCFDCTTANCRTEKTRCSPGSECEAYSACTNACASATVTDPFQCVDDCGLARPQGKNDSEALSSCTTNRCRTECGL</sequence>
<feature type="chain" id="PRO_5047314643" evidence="1">
    <location>
        <begin position="27"/>
        <end position="239"/>
    </location>
</feature>
<proteinExistence type="predicted"/>
<accession>A0ABZ2KNC3</accession>
<keyword evidence="3" id="KW-1185">Reference proteome</keyword>
<evidence type="ECO:0000313" key="2">
    <source>
        <dbReference type="EMBL" id="WXA98843.1"/>
    </source>
</evidence>
<evidence type="ECO:0000256" key="1">
    <source>
        <dbReference type="SAM" id="SignalP"/>
    </source>
</evidence>
<reference evidence="2 3" key="1">
    <citation type="submission" date="2021-12" db="EMBL/GenBank/DDBJ databases">
        <title>Discovery of the Pendulisporaceae a myxobacterial family with distinct sporulation behavior and unique specialized metabolism.</title>
        <authorList>
            <person name="Garcia R."/>
            <person name="Popoff A."/>
            <person name="Bader C.D."/>
            <person name="Loehr J."/>
            <person name="Walesch S."/>
            <person name="Walt C."/>
            <person name="Boldt J."/>
            <person name="Bunk B."/>
            <person name="Haeckl F.J.F.P.J."/>
            <person name="Gunesch A.P."/>
            <person name="Birkelbach J."/>
            <person name="Nuebel U."/>
            <person name="Pietschmann T."/>
            <person name="Bach T."/>
            <person name="Mueller R."/>
        </authorList>
    </citation>
    <scope>NUCLEOTIDE SEQUENCE [LARGE SCALE GENOMIC DNA]</scope>
    <source>
        <strain evidence="2 3">MSr12523</strain>
    </source>
</reference>
<dbReference type="RefSeq" id="WP_394849463.1">
    <property type="nucleotide sequence ID" value="NZ_CP089982.1"/>
</dbReference>
<protein>
    <submittedName>
        <fullName evidence="2">Uncharacterized protein</fullName>
    </submittedName>
</protein>